<dbReference type="Proteomes" id="UP000805649">
    <property type="component" value="Unassembled WGS sequence"/>
</dbReference>
<proteinExistence type="predicted"/>
<evidence type="ECO:0000313" key="1">
    <source>
        <dbReference type="EMBL" id="KAL0937964.1"/>
    </source>
</evidence>
<accession>A0ACC3Z1Q3</accession>
<gene>
    <name evidence="1" type="ORF">CTRU02_207695</name>
</gene>
<comment type="caution">
    <text evidence="1">The sequence shown here is derived from an EMBL/GenBank/DDBJ whole genome shotgun (WGS) entry which is preliminary data.</text>
</comment>
<sequence>MLSLFKSLPLGLLAIHSTLTFCGVLAQETSSSVATSTSAGLSSTTSPVSTISATPSTTSSRPPTTTTTWNGVQTPLPTQAGMVADCNKFYFTKRDDFCARISSENGITFEQFLAWNPSVGSECKTLWVGVNVCVGIIGFEPTPTEPPNGIATPQPIQPGLVKNCHKFHLVQGGELCGSVLNRYGITLQHFTSWNPAVGSPCSLWADTHVCVGVFDAIPSYQSYGCYTEVPTRALSYAGLTGQSTMTVEFCSVYCMVEKGRSLFGVQFGGECWCGDALTVGSLRTESTECNVPCTGNSTQRCGGNSRLNVYGKPNSPPVAYKAHGCYTEGTNTRAFGIANLMSDSMTVGVCADYCLRQRRTTHFGVEFGRECWCGNNLGIGAVTAAAGECSMACAGNAAEKCGAANRLNVYSTSIDPPPMNFRYQGCFTELSNSRALNGGKCPILSS</sequence>
<name>A0ACC3Z1Q3_COLTU</name>
<keyword evidence="2" id="KW-1185">Reference proteome</keyword>
<protein>
    <submittedName>
        <fullName evidence="1">LysM domain-containing protein</fullName>
    </submittedName>
</protein>
<organism evidence="1 2">
    <name type="scientific">Colletotrichum truncatum</name>
    <name type="common">Anthracnose fungus</name>
    <name type="synonym">Colletotrichum capsici</name>
    <dbReference type="NCBI Taxonomy" id="5467"/>
    <lineage>
        <taxon>Eukaryota</taxon>
        <taxon>Fungi</taxon>
        <taxon>Dikarya</taxon>
        <taxon>Ascomycota</taxon>
        <taxon>Pezizomycotina</taxon>
        <taxon>Sordariomycetes</taxon>
        <taxon>Hypocreomycetidae</taxon>
        <taxon>Glomerellales</taxon>
        <taxon>Glomerellaceae</taxon>
        <taxon>Colletotrichum</taxon>
        <taxon>Colletotrichum truncatum species complex</taxon>
    </lineage>
</organism>
<dbReference type="EMBL" id="VUJX02000004">
    <property type="protein sequence ID" value="KAL0937964.1"/>
    <property type="molecule type" value="Genomic_DNA"/>
</dbReference>
<reference evidence="1 2" key="1">
    <citation type="journal article" date="2020" name="Phytopathology">
        <title>Genome Sequence Resources of Colletotrichum truncatum, C. plurivorum, C. musicola, and C. sojae: Four Species Pathogenic to Soybean (Glycine max).</title>
        <authorList>
            <person name="Rogerio F."/>
            <person name="Boufleur T.R."/>
            <person name="Ciampi-Guillardi M."/>
            <person name="Sukno S.A."/>
            <person name="Thon M.R."/>
            <person name="Massola Junior N.S."/>
            <person name="Baroncelli R."/>
        </authorList>
    </citation>
    <scope>NUCLEOTIDE SEQUENCE [LARGE SCALE GENOMIC DNA]</scope>
    <source>
        <strain evidence="1 2">CMES1059</strain>
    </source>
</reference>
<evidence type="ECO:0000313" key="2">
    <source>
        <dbReference type="Proteomes" id="UP000805649"/>
    </source>
</evidence>